<keyword evidence="7 8" id="KW-0472">Membrane</keyword>
<keyword evidence="3" id="KW-1003">Cell membrane</keyword>
<dbReference type="RefSeq" id="WP_159963654.1">
    <property type="nucleotide sequence ID" value="NZ_APKE01000002.1"/>
</dbReference>
<evidence type="ECO:0000256" key="4">
    <source>
        <dbReference type="ARBA" id="ARBA00022692"/>
    </source>
</evidence>
<evidence type="ECO:0000256" key="5">
    <source>
        <dbReference type="ARBA" id="ARBA00022989"/>
    </source>
</evidence>
<dbReference type="Pfam" id="PF02386">
    <property type="entry name" value="TrkH"/>
    <property type="match status" value="2"/>
</dbReference>
<feature type="transmembrane region" description="Helical" evidence="8">
    <location>
        <begin position="351"/>
        <end position="373"/>
    </location>
</feature>
<dbReference type="PANTHER" id="PTHR32024:SF3">
    <property type="entry name" value="TRK SYSTEM POTASSIUM UPTAKE PROTEIN"/>
    <property type="match status" value="1"/>
</dbReference>
<dbReference type="EMBL" id="APKE01000002">
    <property type="protein sequence ID" value="KAF0677492.1"/>
    <property type="molecule type" value="Genomic_DNA"/>
</dbReference>
<evidence type="ECO:0000256" key="8">
    <source>
        <dbReference type="SAM" id="Phobius"/>
    </source>
</evidence>
<feature type="transmembrane region" description="Helical" evidence="8">
    <location>
        <begin position="280"/>
        <end position="298"/>
    </location>
</feature>
<evidence type="ECO:0000256" key="3">
    <source>
        <dbReference type="ARBA" id="ARBA00022475"/>
    </source>
</evidence>
<feature type="transmembrane region" description="Helical" evidence="8">
    <location>
        <begin position="130"/>
        <end position="154"/>
    </location>
</feature>
<dbReference type="Proteomes" id="UP000698242">
    <property type="component" value="Unassembled WGS sequence"/>
</dbReference>
<evidence type="ECO:0000256" key="1">
    <source>
        <dbReference type="ARBA" id="ARBA00004651"/>
    </source>
</evidence>
<organism evidence="9 10">
    <name type="scientific">Profundibacterium mesophilum KAUST100406-0324</name>
    <dbReference type="NCBI Taxonomy" id="1037889"/>
    <lineage>
        <taxon>Bacteria</taxon>
        <taxon>Pseudomonadati</taxon>
        <taxon>Pseudomonadota</taxon>
        <taxon>Alphaproteobacteria</taxon>
        <taxon>Rhodobacterales</taxon>
        <taxon>Roseobacteraceae</taxon>
        <taxon>Profundibacterium</taxon>
    </lineage>
</organism>
<feature type="transmembrane region" description="Helical" evidence="8">
    <location>
        <begin position="475"/>
        <end position="495"/>
    </location>
</feature>
<proteinExistence type="predicted"/>
<keyword evidence="4 8" id="KW-0812">Transmembrane</keyword>
<dbReference type="AlphaFoldDB" id="A0A921NT60"/>
<name>A0A921NT60_9RHOB</name>
<feature type="transmembrane region" description="Helical" evidence="8">
    <location>
        <begin position="12"/>
        <end position="30"/>
    </location>
</feature>
<feature type="transmembrane region" description="Helical" evidence="8">
    <location>
        <begin position="72"/>
        <end position="90"/>
    </location>
</feature>
<sequence>MRIPIDRLPFSVQMGGIGAVAMFVPAIHAYTERDLQIARTFFYSGILFLTFFALLGVALGTRSGRQQARGHLIAMVLALTVLPIMLAVPFHQSVGHVRFLNAWFEMISSITTTGATLYDGMDRIPDTLHLWRAIVGWLGGLLIWVSAVAILAPLNLGGFEVLSSREVGAGNNATQITRVANPSERLARFTQQLLPIYVGLTLLLWVLLVVLGQRPLYAAATAMSTLSTSGITIGPAGRPPWTAEPAIFVFLFFAISRLTFSRDGGDPANQKLSRDPEVQMGLVCVALLPTFLFLRHWMGAYDVNEVEDLGAGLKALWGATFTTLSFLTTTGFQSTAWVDARSWSGLETPGLVLAGLALIGGGVATTAGGVKLLRIYALYKHGLREMDKLVHPNSVGGAGSVARRIRRQGAFVAWIFFMLFALSVALVMGALALAGLDFESATVLTIAALSTTGPLAEVVGEAPILYSGLSDPARIILAGAMVLGRLETLALIALFNPAFWRS</sequence>
<evidence type="ECO:0000256" key="6">
    <source>
        <dbReference type="ARBA" id="ARBA00023065"/>
    </source>
</evidence>
<comment type="caution">
    <text evidence="9">The sequence shown here is derived from an EMBL/GenBank/DDBJ whole genome shotgun (WGS) entry which is preliminary data.</text>
</comment>
<keyword evidence="10" id="KW-1185">Reference proteome</keyword>
<keyword evidence="2" id="KW-0813">Transport</keyword>
<evidence type="ECO:0000313" key="10">
    <source>
        <dbReference type="Proteomes" id="UP000698242"/>
    </source>
</evidence>
<dbReference type="GO" id="GO:0008324">
    <property type="term" value="F:monoatomic cation transmembrane transporter activity"/>
    <property type="evidence" value="ECO:0007669"/>
    <property type="project" value="InterPro"/>
</dbReference>
<comment type="subcellular location">
    <subcellularLocation>
        <location evidence="1">Cell membrane</location>
        <topology evidence="1">Multi-pass membrane protein</topology>
    </subcellularLocation>
</comment>
<keyword evidence="6" id="KW-0406">Ion transport</keyword>
<dbReference type="GO" id="GO:0030001">
    <property type="term" value="P:metal ion transport"/>
    <property type="evidence" value="ECO:0007669"/>
    <property type="project" value="UniProtKB-ARBA"/>
</dbReference>
<dbReference type="OrthoDB" id="7818483at2"/>
<feature type="transmembrane region" description="Helical" evidence="8">
    <location>
        <begin position="411"/>
        <end position="434"/>
    </location>
</feature>
<feature type="transmembrane region" description="Helical" evidence="8">
    <location>
        <begin position="193"/>
        <end position="211"/>
    </location>
</feature>
<dbReference type="GO" id="GO:0005886">
    <property type="term" value="C:plasma membrane"/>
    <property type="evidence" value="ECO:0007669"/>
    <property type="project" value="UniProtKB-SubCell"/>
</dbReference>
<evidence type="ECO:0000256" key="2">
    <source>
        <dbReference type="ARBA" id="ARBA00022448"/>
    </source>
</evidence>
<evidence type="ECO:0000313" key="9">
    <source>
        <dbReference type="EMBL" id="KAF0677492.1"/>
    </source>
</evidence>
<feature type="transmembrane region" description="Helical" evidence="8">
    <location>
        <begin position="42"/>
        <end position="60"/>
    </location>
</feature>
<dbReference type="InterPro" id="IPR003445">
    <property type="entry name" value="Cat_transpt"/>
</dbReference>
<evidence type="ECO:0000256" key="7">
    <source>
        <dbReference type="ARBA" id="ARBA00023136"/>
    </source>
</evidence>
<protein>
    <submittedName>
        <fullName evidence="9">Potassium uptake transporter transmembrane subunit TrkH</fullName>
    </submittedName>
</protein>
<dbReference type="PANTHER" id="PTHR32024">
    <property type="entry name" value="TRK SYSTEM POTASSIUM UPTAKE PROTEIN TRKG-RELATED"/>
    <property type="match status" value="1"/>
</dbReference>
<gene>
    <name evidence="9" type="ORF">PMES_00185</name>
</gene>
<reference evidence="9" key="1">
    <citation type="submission" date="2013-03" db="EMBL/GenBank/DDBJ databases">
        <title>Genome Sequence of the Profundibacterium mesophilum strain KAUST100406-0324T from Red Sea, a novel genus in the family Rhodobacteraceae.</title>
        <authorList>
            <person name="Essack M."/>
            <person name="Alam I."/>
            <person name="Lafi F."/>
            <person name="Alawi W."/>
            <person name="Kamanu F."/>
            <person name="Al-Suwailem A."/>
            <person name="Lee O.O."/>
            <person name="Xu Y."/>
            <person name="Bajic V."/>
            <person name="Qian P.-Y."/>
            <person name="Archer J."/>
        </authorList>
    </citation>
    <scope>NUCLEOTIDE SEQUENCE</scope>
    <source>
        <strain evidence="9">KAUST100406-0324</strain>
    </source>
</reference>
<keyword evidence="5 8" id="KW-1133">Transmembrane helix</keyword>
<accession>A0A921NT60</accession>